<accession>A0A218W459</accession>
<proteinExistence type="predicted"/>
<sequence length="99" mass="11548">MTEDLMLMKLEEEIAEQFYEANVNDCPLQVNLERRKLAEDLLLRKLDEEIASVESEAEAVKRELEKKLEGLMREVERLQTKRQEIASSRVQAEAELDKA</sequence>
<dbReference type="EMBL" id="MTKT01005400">
    <property type="protein sequence ID" value="OWM67319.1"/>
    <property type="molecule type" value="Genomic_DNA"/>
</dbReference>
<reference evidence="3" key="1">
    <citation type="journal article" date="2017" name="Plant J.">
        <title>The pomegranate (Punica granatum L.) genome and the genomics of punicalagin biosynthesis.</title>
        <authorList>
            <person name="Qin G."/>
            <person name="Xu C."/>
            <person name="Ming R."/>
            <person name="Tang H."/>
            <person name="Guyot R."/>
            <person name="Kramer E.M."/>
            <person name="Hu Y."/>
            <person name="Yi X."/>
            <person name="Qi Y."/>
            <person name="Xu X."/>
            <person name="Gao Z."/>
            <person name="Pan H."/>
            <person name="Jian J."/>
            <person name="Tian Y."/>
            <person name="Yue Z."/>
            <person name="Xu Y."/>
        </authorList>
    </citation>
    <scope>NUCLEOTIDE SEQUENCE [LARGE SCALE GENOMIC DNA]</scope>
    <source>
        <strain evidence="3">cv. Dabenzi</strain>
    </source>
</reference>
<dbReference type="AlphaFoldDB" id="A0A218W459"/>
<gene>
    <name evidence="2" type="ORF">CDL15_Pgr000771</name>
</gene>
<organism evidence="2 3">
    <name type="scientific">Punica granatum</name>
    <name type="common">Pomegranate</name>
    <dbReference type="NCBI Taxonomy" id="22663"/>
    <lineage>
        <taxon>Eukaryota</taxon>
        <taxon>Viridiplantae</taxon>
        <taxon>Streptophyta</taxon>
        <taxon>Embryophyta</taxon>
        <taxon>Tracheophyta</taxon>
        <taxon>Spermatophyta</taxon>
        <taxon>Magnoliopsida</taxon>
        <taxon>eudicotyledons</taxon>
        <taxon>Gunneridae</taxon>
        <taxon>Pentapetalae</taxon>
        <taxon>rosids</taxon>
        <taxon>malvids</taxon>
        <taxon>Myrtales</taxon>
        <taxon>Lythraceae</taxon>
        <taxon>Punica</taxon>
    </lineage>
</organism>
<evidence type="ECO:0000256" key="1">
    <source>
        <dbReference type="SAM" id="Coils"/>
    </source>
</evidence>
<dbReference type="Proteomes" id="UP000197138">
    <property type="component" value="Unassembled WGS sequence"/>
</dbReference>
<name>A0A218W459_PUNGR</name>
<keyword evidence="1" id="KW-0175">Coiled coil</keyword>
<comment type="caution">
    <text evidence="2">The sequence shown here is derived from an EMBL/GenBank/DDBJ whole genome shotgun (WGS) entry which is preliminary data.</text>
</comment>
<protein>
    <submittedName>
        <fullName evidence="2">Uncharacterized protein</fullName>
    </submittedName>
</protein>
<feature type="coiled-coil region" evidence="1">
    <location>
        <begin position="43"/>
        <end position="95"/>
    </location>
</feature>
<evidence type="ECO:0000313" key="3">
    <source>
        <dbReference type="Proteomes" id="UP000197138"/>
    </source>
</evidence>
<evidence type="ECO:0000313" key="2">
    <source>
        <dbReference type="EMBL" id="OWM67319.1"/>
    </source>
</evidence>